<feature type="region of interest" description="Disordered" evidence="2">
    <location>
        <begin position="299"/>
        <end position="377"/>
    </location>
</feature>
<dbReference type="InterPro" id="IPR007725">
    <property type="entry name" value="TIMELESS_C"/>
</dbReference>
<keyword evidence="5" id="KW-1185">Reference proteome</keyword>
<gene>
    <name evidence="4" type="ORF">AMK59_3626</name>
</gene>
<evidence type="ECO:0000313" key="4">
    <source>
        <dbReference type="EMBL" id="KRT83701.1"/>
    </source>
</evidence>
<dbReference type="GO" id="GO:0031298">
    <property type="term" value="C:replication fork protection complex"/>
    <property type="evidence" value="ECO:0007669"/>
    <property type="project" value="TreeGrafter"/>
</dbReference>
<reference evidence="4 5" key="1">
    <citation type="submission" date="2015-09" db="EMBL/GenBank/DDBJ databases">
        <title>Draft genome of the scarab beetle Oryctes borbonicus.</title>
        <authorList>
            <person name="Meyer J.M."/>
            <person name="Markov G.V."/>
            <person name="Baskaran P."/>
            <person name="Herrmann M."/>
            <person name="Sommer R.J."/>
            <person name="Roedelsperger C."/>
        </authorList>
    </citation>
    <scope>NUCLEOTIDE SEQUENCE [LARGE SCALE GENOMIC DNA]</scope>
    <source>
        <strain evidence="4">OB123</strain>
        <tissue evidence="4">Whole animal</tissue>
    </source>
</reference>
<feature type="compositionally biased region" description="Basic residues" evidence="2">
    <location>
        <begin position="300"/>
        <end position="309"/>
    </location>
</feature>
<protein>
    <recommendedName>
        <fullName evidence="3">Timeless C-terminal domain-containing protein</fullName>
    </recommendedName>
</protein>
<feature type="compositionally biased region" description="Basic and acidic residues" evidence="2">
    <location>
        <begin position="604"/>
        <end position="620"/>
    </location>
</feature>
<dbReference type="OrthoDB" id="310853at2759"/>
<dbReference type="InterPro" id="IPR044998">
    <property type="entry name" value="Timeless"/>
</dbReference>
<name>A0A0T6B8W9_9SCAR</name>
<evidence type="ECO:0000256" key="2">
    <source>
        <dbReference type="SAM" id="MobiDB-lite"/>
    </source>
</evidence>
<feature type="compositionally biased region" description="Basic and acidic residues" evidence="2">
    <location>
        <begin position="344"/>
        <end position="369"/>
    </location>
</feature>
<dbReference type="Proteomes" id="UP000051574">
    <property type="component" value="Unassembled WGS sequence"/>
</dbReference>
<evidence type="ECO:0000259" key="3">
    <source>
        <dbReference type="Pfam" id="PF05029"/>
    </source>
</evidence>
<dbReference type="PANTHER" id="PTHR22940:SF4">
    <property type="entry name" value="PROTEIN TIMELESS HOMOLOG"/>
    <property type="match status" value="1"/>
</dbReference>
<dbReference type="GO" id="GO:0003677">
    <property type="term" value="F:DNA binding"/>
    <property type="evidence" value="ECO:0007669"/>
    <property type="project" value="TreeGrafter"/>
</dbReference>
<proteinExistence type="inferred from homology"/>
<dbReference type="GO" id="GO:0009649">
    <property type="term" value="P:entrainment of circadian clock"/>
    <property type="evidence" value="ECO:0007669"/>
    <property type="project" value="TreeGrafter"/>
</dbReference>
<dbReference type="Pfam" id="PF05029">
    <property type="entry name" value="TIMELESS_C"/>
    <property type="match status" value="1"/>
</dbReference>
<feature type="region of interest" description="Disordered" evidence="2">
    <location>
        <begin position="532"/>
        <end position="635"/>
    </location>
</feature>
<accession>A0A0T6B8W9</accession>
<feature type="compositionally biased region" description="Basic and acidic residues" evidence="2">
    <location>
        <begin position="583"/>
        <end position="593"/>
    </location>
</feature>
<evidence type="ECO:0000313" key="5">
    <source>
        <dbReference type="Proteomes" id="UP000051574"/>
    </source>
</evidence>
<sequence length="635" mass="72372">DNDQPSEPPTYEPEEGANNSSEEYNEEDEEDIIANEGVQEIDLKFQDFAKRLAHPKVVRACGLALKNFEKNSVMTNHCIIKLLHRISWDCKMSAMVFQVSIFRTFQKIYEMKELPQFKELAKFASYIIREFIKVSETNSKVFFEALFWKSTREAYDVGEGYGSYHKKSEATSKAWTELEEDELRRLFIEYQEKLIQEDIVDWILNNLIDNTRTRRGVLKKLKEMYLLTDYKGRSKTTNNTRPAKHWSEQEEIQLRELYEQFKGAMDPLGCIIDRLEVKRPKNRVVEKLLVMGLVQDKKELRKKRGGKSRRSGEPNEGSSDSPGSDSDLDVEAPRTSSASNNLQNRRDRGAKGKRDGGKAPRRRPEDNTQKRNKTPKKFLLTRNELSKLLIAIVNSGMSDALEWLRESFSDAADDIEADPETDETGIPLVPILDCSVTAMDDTQFQRLLLAFGIAKPADEQETYWRIPNCIKADLLREHCDLISQAVGGTLEVETADSNRQETENILQSQPSNAQVADDSSDDEYVFGSLAKNCNNDGVKDNDEELNTQNEEASTSTAIDSKEVKPARKKKIVTLESSDDDSDKENSDIVKDASEVVNEDNNIENGKRSRLSSDSETEKPVQKKSRKLIIDSDDED</sequence>
<dbReference type="GO" id="GO:0043111">
    <property type="term" value="P:replication fork arrest"/>
    <property type="evidence" value="ECO:0007669"/>
    <property type="project" value="TreeGrafter"/>
</dbReference>
<feature type="domain" description="Timeless C-terminal" evidence="3">
    <location>
        <begin position="391"/>
        <end position="476"/>
    </location>
</feature>
<evidence type="ECO:0000256" key="1">
    <source>
        <dbReference type="ARBA" id="ARBA00008174"/>
    </source>
</evidence>
<dbReference type="GO" id="GO:0006281">
    <property type="term" value="P:DNA repair"/>
    <property type="evidence" value="ECO:0007669"/>
    <property type="project" value="TreeGrafter"/>
</dbReference>
<feature type="compositionally biased region" description="Pro residues" evidence="2">
    <location>
        <begin position="1"/>
        <end position="11"/>
    </location>
</feature>
<dbReference type="Pfam" id="PF26019">
    <property type="entry name" value="HTH_TIMELESS"/>
    <property type="match status" value="2"/>
</dbReference>
<dbReference type="GO" id="GO:0000076">
    <property type="term" value="P:DNA replication checkpoint signaling"/>
    <property type="evidence" value="ECO:0007669"/>
    <property type="project" value="TreeGrafter"/>
</dbReference>
<feature type="region of interest" description="Disordered" evidence="2">
    <location>
        <begin position="496"/>
        <end position="520"/>
    </location>
</feature>
<dbReference type="EMBL" id="LJIG01009127">
    <property type="protein sequence ID" value="KRT83701.1"/>
    <property type="molecule type" value="Genomic_DNA"/>
</dbReference>
<feature type="compositionally biased region" description="Low complexity" evidence="2">
    <location>
        <begin position="314"/>
        <end position="325"/>
    </location>
</feature>
<comment type="caution">
    <text evidence="4">The sequence shown here is derived from an EMBL/GenBank/DDBJ whole genome shotgun (WGS) entry which is preliminary data.</text>
</comment>
<organism evidence="4 5">
    <name type="scientific">Oryctes borbonicus</name>
    <dbReference type="NCBI Taxonomy" id="1629725"/>
    <lineage>
        <taxon>Eukaryota</taxon>
        <taxon>Metazoa</taxon>
        <taxon>Ecdysozoa</taxon>
        <taxon>Arthropoda</taxon>
        <taxon>Hexapoda</taxon>
        <taxon>Insecta</taxon>
        <taxon>Pterygota</taxon>
        <taxon>Neoptera</taxon>
        <taxon>Endopterygota</taxon>
        <taxon>Coleoptera</taxon>
        <taxon>Polyphaga</taxon>
        <taxon>Scarabaeiformia</taxon>
        <taxon>Scarabaeidae</taxon>
        <taxon>Dynastinae</taxon>
        <taxon>Oryctes</taxon>
    </lineage>
</organism>
<feature type="region of interest" description="Disordered" evidence="2">
    <location>
        <begin position="1"/>
        <end position="29"/>
    </location>
</feature>
<comment type="similarity">
    <text evidence="1">Belongs to the timeless family.</text>
</comment>
<feature type="compositionally biased region" description="Polar residues" evidence="2">
    <location>
        <begin position="334"/>
        <end position="343"/>
    </location>
</feature>
<dbReference type="PANTHER" id="PTHR22940">
    <property type="entry name" value="TIMEOUT/TIMELESS-2"/>
    <property type="match status" value="1"/>
</dbReference>
<feature type="compositionally biased region" description="Polar residues" evidence="2">
    <location>
        <begin position="503"/>
        <end position="514"/>
    </location>
</feature>
<feature type="compositionally biased region" description="Polar residues" evidence="2">
    <location>
        <begin position="546"/>
        <end position="558"/>
    </location>
</feature>
<feature type="non-terminal residue" evidence="4">
    <location>
        <position position="1"/>
    </location>
</feature>
<dbReference type="AlphaFoldDB" id="A0A0T6B8W9"/>